<proteinExistence type="predicted"/>
<evidence type="ECO:0000313" key="2">
    <source>
        <dbReference type="Proteomes" id="UP000054241"/>
    </source>
</evidence>
<dbReference type="RefSeq" id="WP_067007781.1">
    <property type="nucleotide sequence ID" value="NZ_BNDU01000004.1"/>
</dbReference>
<reference evidence="1 2" key="1">
    <citation type="submission" date="2015-10" db="EMBL/GenBank/DDBJ databases">
        <title>Draft genome sequence of Streptomyces cellostaticus DSM 40189, type strain for the species Streptomyces cellostaticus.</title>
        <authorList>
            <person name="Ruckert C."/>
            <person name="Winkler A."/>
            <person name="Kalinowski J."/>
            <person name="Kampfer P."/>
            <person name="Glaeser S."/>
        </authorList>
    </citation>
    <scope>NUCLEOTIDE SEQUENCE [LARGE SCALE GENOMIC DNA]</scope>
    <source>
        <strain evidence="1 2">DSM 40189</strain>
    </source>
</reference>
<keyword evidence="2" id="KW-1185">Reference proteome</keyword>
<evidence type="ECO:0000313" key="1">
    <source>
        <dbReference type="EMBL" id="KUM91752.1"/>
    </source>
</evidence>
<name>A0A101NEN1_9ACTN</name>
<comment type="caution">
    <text evidence="1">The sequence shown here is derived from an EMBL/GenBank/DDBJ whole genome shotgun (WGS) entry which is preliminary data.</text>
</comment>
<dbReference type="EMBL" id="LMWL01000069">
    <property type="protein sequence ID" value="KUM91752.1"/>
    <property type="molecule type" value="Genomic_DNA"/>
</dbReference>
<protein>
    <submittedName>
        <fullName evidence="1">Uncharacterized protein</fullName>
    </submittedName>
</protein>
<gene>
    <name evidence="1" type="ORF">AQI88_35665</name>
</gene>
<accession>A0A101NEN1</accession>
<dbReference type="AlphaFoldDB" id="A0A101NEN1"/>
<sequence>MPLWVPEAHGLIVSVSGGMSKGERNRLRVPVRGAMSAQVSAWRSWSVPVKAPDLLFQVVCVMYGVGVTGDFLTHEAHS</sequence>
<dbReference type="Proteomes" id="UP000054241">
    <property type="component" value="Unassembled WGS sequence"/>
</dbReference>
<organism evidence="1 2">
    <name type="scientific">Streptomyces cellostaticus</name>
    <dbReference type="NCBI Taxonomy" id="67285"/>
    <lineage>
        <taxon>Bacteria</taxon>
        <taxon>Bacillati</taxon>
        <taxon>Actinomycetota</taxon>
        <taxon>Actinomycetes</taxon>
        <taxon>Kitasatosporales</taxon>
        <taxon>Streptomycetaceae</taxon>
        <taxon>Streptomyces</taxon>
    </lineage>
</organism>